<feature type="domain" description="Major facilitator superfamily (MFS) profile" evidence="8">
    <location>
        <begin position="35"/>
        <end position="497"/>
    </location>
</feature>
<keyword evidence="3 7" id="KW-0813">Transport</keyword>
<dbReference type="InterPro" id="IPR005828">
    <property type="entry name" value="MFS_sugar_transport-like"/>
</dbReference>
<dbReference type="RefSeq" id="XP_002770361.1">
    <property type="nucleotide sequence ID" value="XM_002770315.1"/>
</dbReference>
<dbReference type="InterPro" id="IPR036259">
    <property type="entry name" value="MFS_trans_sf"/>
</dbReference>
<evidence type="ECO:0000256" key="3">
    <source>
        <dbReference type="ARBA" id="ARBA00022448"/>
    </source>
</evidence>
<dbReference type="SUPFAM" id="SSF103473">
    <property type="entry name" value="MFS general substrate transporter"/>
    <property type="match status" value="1"/>
</dbReference>
<dbReference type="Gene3D" id="1.20.1250.20">
    <property type="entry name" value="MFS general substrate transporter like domains"/>
    <property type="match status" value="1"/>
</dbReference>
<keyword evidence="6" id="KW-0472">Membrane</keyword>
<evidence type="ECO:0000256" key="1">
    <source>
        <dbReference type="ARBA" id="ARBA00004141"/>
    </source>
</evidence>
<dbReference type="Pfam" id="PF00083">
    <property type="entry name" value="Sugar_tr"/>
    <property type="match status" value="1"/>
</dbReference>
<dbReference type="EMBL" id="CR382136">
    <property type="protein sequence ID" value="CAR65715.1"/>
    <property type="molecule type" value="Genomic_DNA"/>
</dbReference>
<dbReference type="eggNOG" id="KOG0254">
    <property type="taxonomic scope" value="Eukaryota"/>
</dbReference>
<evidence type="ECO:0000313" key="9">
    <source>
        <dbReference type="EMBL" id="CAR65715.1"/>
    </source>
</evidence>
<dbReference type="FunFam" id="1.20.1250.20:FF:000090">
    <property type="entry name" value="MFS sugar transporter, putative"/>
    <property type="match status" value="1"/>
</dbReference>
<dbReference type="KEGG" id="dha:DEHA2D18942g"/>
<evidence type="ECO:0000256" key="6">
    <source>
        <dbReference type="ARBA" id="ARBA00023136"/>
    </source>
</evidence>
<dbReference type="InterPro" id="IPR005829">
    <property type="entry name" value="Sugar_transporter_CS"/>
</dbReference>
<dbReference type="PANTHER" id="PTHR48022">
    <property type="entry name" value="PLASTIDIC GLUCOSE TRANSPORTER 4"/>
    <property type="match status" value="1"/>
</dbReference>
<protein>
    <submittedName>
        <fullName evidence="9">DEHA2D18942p</fullName>
    </submittedName>
</protein>
<keyword evidence="10" id="KW-1185">Reference proteome</keyword>
<evidence type="ECO:0000256" key="2">
    <source>
        <dbReference type="ARBA" id="ARBA00010992"/>
    </source>
</evidence>
<keyword evidence="4" id="KW-0812">Transmembrane</keyword>
<dbReference type="HOGENOM" id="CLU_001265_30_3_1"/>
<keyword evidence="5" id="KW-1133">Transmembrane helix</keyword>
<dbReference type="PRINTS" id="PR00171">
    <property type="entry name" value="SUGRTRNSPORT"/>
</dbReference>
<dbReference type="PANTHER" id="PTHR48022:SF78">
    <property type="entry name" value="MONOSACCHARIDE TRANSPORTER, PUTATIVE (AFU_ORTHOLOGUE AFUA_2G02110)-RELATED"/>
    <property type="match status" value="1"/>
</dbReference>
<dbReference type="AlphaFoldDB" id="B5RTN0"/>
<dbReference type="InterPro" id="IPR020846">
    <property type="entry name" value="MFS_dom"/>
</dbReference>
<accession>B5RTN0</accession>
<dbReference type="GO" id="GO:0016020">
    <property type="term" value="C:membrane"/>
    <property type="evidence" value="ECO:0007669"/>
    <property type="project" value="UniProtKB-SubCell"/>
</dbReference>
<evidence type="ECO:0000256" key="7">
    <source>
        <dbReference type="RuleBase" id="RU003346"/>
    </source>
</evidence>
<gene>
    <name evidence="9" type="ordered locus">DEHA2D18942g</name>
</gene>
<dbReference type="Proteomes" id="UP000000599">
    <property type="component" value="Chromosome D"/>
</dbReference>
<dbReference type="PROSITE" id="PS00217">
    <property type="entry name" value="SUGAR_TRANSPORT_2"/>
    <property type="match status" value="1"/>
</dbReference>
<dbReference type="GeneID" id="8998583"/>
<evidence type="ECO:0000256" key="5">
    <source>
        <dbReference type="ARBA" id="ARBA00022989"/>
    </source>
</evidence>
<dbReference type="InterPro" id="IPR050360">
    <property type="entry name" value="MFS_Sugar_Transporters"/>
</dbReference>
<evidence type="ECO:0000259" key="8">
    <source>
        <dbReference type="PROSITE" id="PS50850"/>
    </source>
</evidence>
<sequence length="557" mass="62535">MNSIFNYSGFVMKFTIPEKYLLENKVKGKKLTHCVVALSALAIFFFGYDQGMMAGVNTSPDYVEKMKYGYFNENGDVTVTNSTRQGGIVAIYYFGTLVGCVFGGLFSDRHGRIKAIALGALIAIFGAALQCAAQQMSWMCGARFVNGIGTGILNAVVPVYSSETAEHTSRGAFIAIEFTLNIFGVCVAYWLEYGLSYIDSGFSAFQWRFPIAFQIIPLLVLLGIVWFFPESPRWLVKNGEEDHAKRILLNMRGVERGNQEFAEIVGAMRFEQESALSSSYWRMFLGYFPDKDSKKSAKAKTLHIARRVQIVIWMQIFQEWVGIAGVTVYQPEIFKQAGFGTRKSAWLSGVNNIFYCLSTLINFFTVDRFGRRFTLFWGAIGQGISMFLAGGFSKLQQKNPKNSSYGAAAASFVFIYTSIFGATWLAVPWLYPTEIFPLKVRAQGNAFGVVGWSIGNGWLTLLCPIMFSKIGEKTLYIFGACNFISLALVYLFCPETANRTLEDIDYLFANDSWLASKSEADFKRIKIEQVDKQVGREKQIIDIDSSEKENFSTEHFE</sequence>
<proteinExistence type="inferred from homology"/>
<dbReference type="NCBIfam" id="TIGR00879">
    <property type="entry name" value="SP"/>
    <property type="match status" value="1"/>
</dbReference>
<dbReference type="OrthoDB" id="2544694at2759"/>
<name>B5RTN0_DEBHA</name>
<dbReference type="InterPro" id="IPR003663">
    <property type="entry name" value="Sugar/inositol_transpt"/>
</dbReference>
<comment type="subcellular location">
    <subcellularLocation>
        <location evidence="1">Membrane</location>
        <topology evidence="1">Multi-pass membrane protein</topology>
    </subcellularLocation>
</comment>
<dbReference type="GO" id="GO:0005351">
    <property type="term" value="F:carbohydrate:proton symporter activity"/>
    <property type="evidence" value="ECO:0007669"/>
    <property type="project" value="TreeGrafter"/>
</dbReference>
<evidence type="ECO:0000313" key="10">
    <source>
        <dbReference type="Proteomes" id="UP000000599"/>
    </source>
</evidence>
<dbReference type="OMA" id="IYYFGTL"/>
<reference evidence="9 10" key="1">
    <citation type="journal article" date="2004" name="Nature">
        <title>Genome evolution in yeasts.</title>
        <authorList>
            <consortium name="Genolevures"/>
            <person name="Dujon B."/>
            <person name="Sherman D."/>
            <person name="Fischer G."/>
            <person name="Durrens P."/>
            <person name="Casaregola S."/>
            <person name="Lafontaine I."/>
            <person name="de Montigny J."/>
            <person name="Marck C."/>
            <person name="Neuveglise C."/>
            <person name="Talla E."/>
            <person name="Goffard N."/>
            <person name="Frangeul L."/>
            <person name="Aigle M."/>
            <person name="Anthouard V."/>
            <person name="Babour A."/>
            <person name="Barbe V."/>
            <person name="Barnay S."/>
            <person name="Blanchin S."/>
            <person name="Beckerich J.M."/>
            <person name="Beyne E."/>
            <person name="Bleykasten C."/>
            <person name="Boisrame A."/>
            <person name="Boyer J."/>
            <person name="Cattolico L."/>
            <person name="Confanioleri F."/>
            <person name="de Daruvar A."/>
            <person name="Despons L."/>
            <person name="Fabre E."/>
            <person name="Fairhead C."/>
            <person name="Ferry-Dumazet H."/>
            <person name="Groppi A."/>
            <person name="Hantraye F."/>
            <person name="Hennequin C."/>
            <person name="Jauniaux N."/>
            <person name="Joyet P."/>
            <person name="Kachouri R."/>
            <person name="Kerrest A."/>
            <person name="Koszul R."/>
            <person name="Lemaire M."/>
            <person name="Lesur I."/>
            <person name="Ma L."/>
            <person name="Muller H."/>
            <person name="Nicaud J.M."/>
            <person name="Nikolski M."/>
            <person name="Oztas S."/>
            <person name="Ozier-Kalogeropoulos O."/>
            <person name="Pellenz S."/>
            <person name="Potier S."/>
            <person name="Richard G.F."/>
            <person name="Straub M.L."/>
            <person name="Suleau A."/>
            <person name="Swennene D."/>
            <person name="Tekaia F."/>
            <person name="Wesolowski-Louvel M."/>
            <person name="Westhof E."/>
            <person name="Wirth B."/>
            <person name="Zeniou-Meyer M."/>
            <person name="Zivanovic I."/>
            <person name="Bolotin-Fukuhara M."/>
            <person name="Thierry A."/>
            <person name="Bouchier C."/>
            <person name="Caudron B."/>
            <person name="Scarpelli C."/>
            <person name="Gaillardin C."/>
            <person name="Weissenbach J."/>
            <person name="Wincker P."/>
            <person name="Souciet J.L."/>
        </authorList>
    </citation>
    <scope>NUCLEOTIDE SEQUENCE [LARGE SCALE GENOMIC DNA]</scope>
    <source>
        <strain evidence="10">ATCC 36239 / CBS 767 / BCRC 21394 / JCM 1990 / NBRC 0083 / IGC 2968</strain>
    </source>
</reference>
<evidence type="ECO:0000256" key="4">
    <source>
        <dbReference type="ARBA" id="ARBA00022692"/>
    </source>
</evidence>
<dbReference type="PROSITE" id="PS50850">
    <property type="entry name" value="MFS"/>
    <property type="match status" value="1"/>
</dbReference>
<comment type="similarity">
    <text evidence="2 7">Belongs to the major facilitator superfamily. Sugar transporter (TC 2.A.1.1) family.</text>
</comment>
<dbReference type="VEuPathDB" id="FungiDB:DEHA2D18942g"/>
<organism evidence="9 10">
    <name type="scientific">Debaryomyces hansenii (strain ATCC 36239 / CBS 767 / BCRC 21394 / JCM 1990 / NBRC 0083 / IGC 2968)</name>
    <name type="common">Yeast</name>
    <name type="synonym">Torulaspora hansenii</name>
    <dbReference type="NCBI Taxonomy" id="284592"/>
    <lineage>
        <taxon>Eukaryota</taxon>
        <taxon>Fungi</taxon>
        <taxon>Dikarya</taxon>
        <taxon>Ascomycota</taxon>
        <taxon>Saccharomycotina</taxon>
        <taxon>Pichiomycetes</taxon>
        <taxon>Debaryomycetaceae</taxon>
        <taxon>Debaryomyces</taxon>
    </lineage>
</organism>
<dbReference type="InParanoid" id="B5RTN0"/>